<feature type="compositionally biased region" description="Low complexity" evidence="2">
    <location>
        <begin position="45"/>
        <end position="59"/>
    </location>
</feature>
<dbReference type="OrthoDB" id="1856718at2759"/>
<dbReference type="STRING" id="765440.A0A0C3B251"/>
<dbReference type="SUPFAM" id="SSF53323">
    <property type="entry name" value="Pyruvate-ferredoxin oxidoreductase, PFOR, domain III"/>
    <property type="match status" value="1"/>
</dbReference>
<feature type="non-terminal residue" evidence="3">
    <location>
        <position position="671"/>
    </location>
</feature>
<dbReference type="SUPFAM" id="SSF52922">
    <property type="entry name" value="TK C-terminal domain-like"/>
    <property type="match status" value="1"/>
</dbReference>
<protein>
    <submittedName>
        <fullName evidence="3">Uncharacterized protein</fullName>
    </submittedName>
</protein>
<proteinExistence type="predicted"/>
<evidence type="ECO:0000313" key="3">
    <source>
        <dbReference type="EMBL" id="KIM71322.1"/>
    </source>
</evidence>
<dbReference type="Proteomes" id="UP000054166">
    <property type="component" value="Unassembled WGS sequence"/>
</dbReference>
<keyword evidence="4" id="KW-1185">Reference proteome</keyword>
<dbReference type="GO" id="GO:0006979">
    <property type="term" value="P:response to oxidative stress"/>
    <property type="evidence" value="ECO:0007669"/>
    <property type="project" value="TreeGrafter"/>
</dbReference>
<dbReference type="InterPro" id="IPR009014">
    <property type="entry name" value="Transketo_C/PFOR_II"/>
</dbReference>
<evidence type="ECO:0000256" key="1">
    <source>
        <dbReference type="ARBA" id="ARBA00023002"/>
    </source>
</evidence>
<sequence length="671" mass="71750">MENIFRDRSKLKREEEWYLTEETGKRQTSKPDGKPRHLMKKANKPTTSTPFSSSSTLSPSSPPPWKTTLPDSVFKTRQFSASNIIEFIASRSASSSAVHLYDLAEQAGFGTLTKSWSKSDDDSASVVSLQTRAGAGLSLVGRLSEGTSQETVRGAVLTAYTTPTGLAAMAQSLTYLPPATPTSRLIIQVPTVTPVGETFTLSPTIAPLAAAFPMLPANIVVLVSATPQESVDLAALSYSLTSSHVIHLFDHHSSSRETGHIITSPFQSKASDTILESGYSYFDYAGDKKAKTIIVLLNGPLALAAKALVKNVTGLGIVVVRVLRPWDESALRDVLPSTVKEVHVFDDVPNEATQGTLYVDVFGALLDLANAPAVRSHRVTPSHTQEYILRPSTFKDVLLGLAPNAPVSSPSLDSPQLKKLIFFSTPKSPLSALPRFIEETFLPNSTISTRLLTDHDVFSKSGGVTADRILLSPKSEVDYSVPISVALPISSDSQGESDFLAVVDHALLKSHSVLVNAKRGSAVLVVTSWSSAELLANLSPIVTSLILERGLRVYIIDTKTSASSLAGATGPAHDAVQTMLAHLSFLRLYLGTSASEALVHQIACNAFGDVTQGIELTKINAHAWAALQEVEVLAHSPTAANESPKSTPAPLKHFEFNAIAVETDEGDTVVN</sequence>
<gene>
    <name evidence="3" type="ORF">PILCRDRAFT_805168</name>
</gene>
<dbReference type="GO" id="GO:0016491">
    <property type="term" value="F:oxidoreductase activity"/>
    <property type="evidence" value="ECO:0007669"/>
    <property type="project" value="UniProtKB-KW"/>
</dbReference>
<keyword evidence="1" id="KW-0560">Oxidoreductase</keyword>
<dbReference type="Gene3D" id="3.40.920.10">
    <property type="entry name" value="Pyruvate-ferredoxin oxidoreductase, PFOR, domain III"/>
    <property type="match status" value="1"/>
</dbReference>
<dbReference type="PANTHER" id="PTHR32154">
    <property type="entry name" value="PYRUVATE-FLAVODOXIN OXIDOREDUCTASE-RELATED"/>
    <property type="match status" value="1"/>
</dbReference>
<accession>A0A0C3B251</accession>
<dbReference type="InterPro" id="IPR050722">
    <property type="entry name" value="Pyruvate:ferred/Flavod_OxRd"/>
</dbReference>
<feature type="compositionally biased region" description="Basic and acidic residues" evidence="2">
    <location>
        <begin position="20"/>
        <end position="35"/>
    </location>
</feature>
<organism evidence="3 4">
    <name type="scientific">Piloderma croceum (strain F 1598)</name>
    <dbReference type="NCBI Taxonomy" id="765440"/>
    <lineage>
        <taxon>Eukaryota</taxon>
        <taxon>Fungi</taxon>
        <taxon>Dikarya</taxon>
        <taxon>Basidiomycota</taxon>
        <taxon>Agaricomycotina</taxon>
        <taxon>Agaricomycetes</taxon>
        <taxon>Agaricomycetidae</taxon>
        <taxon>Atheliales</taxon>
        <taxon>Atheliaceae</taxon>
        <taxon>Piloderma</taxon>
    </lineage>
</organism>
<dbReference type="AlphaFoldDB" id="A0A0C3B251"/>
<dbReference type="PANTHER" id="PTHR32154:SF0">
    <property type="entry name" value="PYRUVATE-FLAVODOXIN OXIDOREDUCTASE-RELATED"/>
    <property type="match status" value="1"/>
</dbReference>
<dbReference type="InParanoid" id="A0A0C3B251"/>
<reference evidence="3 4" key="1">
    <citation type="submission" date="2014-04" db="EMBL/GenBank/DDBJ databases">
        <authorList>
            <consortium name="DOE Joint Genome Institute"/>
            <person name="Kuo A."/>
            <person name="Tarkka M."/>
            <person name="Buscot F."/>
            <person name="Kohler A."/>
            <person name="Nagy L.G."/>
            <person name="Floudas D."/>
            <person name="Copeland A."/>
            <person name="Barry K.W."/>
            <person name="Cichocki N."/>
            <person name="Veneault-Fourrey C."/>
            <person name="LaButti K."/>
            <person name="Lindquist E.A."/>
            <person name="Lipzen A."/>
            <person name="Lundell T."/>
            <person name="Morin E."/>
            <person name="Murat C."/>
            <person name="Sun H."/>
            <person name="Tunlid A."/>
            <person name="Henrissat B."/>
            <person name="Grigoriev I.V."/>
            <person name="Hibbett D.S."/>
            <person name="Martin F."/>
            <person name="Nordberg H.P."/>
            <person name="Cantor M.N."/>
            <person name="Hua S.X."/>
        </authorList>
    </citation>
    <scope>NUCLEOTIDE SEQUENCE [LARGE SCALE GENOMIC DNA]</scope>
    <source>
        <strain evidence="3 4">F 1598</strain>
    </source>
</reference>
<dbReference type="EMBL" id="KN833358">
    <property type="protein sequence ID" value="KIM71322.1"/>
    <property type="molecule type" value="Genomic_DNA"/>
</dbReference>
<dbReference type="Gene3D" id="3.40.50.970">
    <property type="match status" value="1"/>
</dbReference>
<name>A0A0C3B251_PILCF</name>
<reference evidence="4" key="2">
    <citation type="submission" date="2015-01" db="EMBL/GenBank/DDBJ databases">
        <title>Evolutionary Origins and Diversification of the Mycorrhizal Mutualists.</title>
        <authorList>
            <consortium name="DOE Joint Genome Institute"/>
            <consortium name="Mycorrhizal Genomics Consortium"/>
            <person name="Kohler A."/>
            <person name="Kuo A."/>
            <person name="Nagy L.G."/>
            <person name="Floudas D."/>
            <person name="Copeland A."/>
            <person name="Barry K.W."/>
            <person name="Cichocki N."/>
            <person name="Veneault-Fourrey C."/>
            <person name="LaButti K."/>
            <person name="Lindquist E.A."/>
            <person name="Lipzen A."/>
            <person name="Lundell T."/>
            <person name="Morin E."/>
            <person name="Murat C."/>
            <person name="Riley R."/>
            <person name="Ohm R."/>
            <person name="Sun H."/>
            <person name="Tunlid A."/>
            <person name="Henrissat B."/>
            <person name="Grigoriev I.V."/>
            <person name="Hibbett D.S."/>
            <person name="Martin F."/>
        </authorList>
    </citation>
    <scope>NUCLEOTIDE SEQUENCE [LARGE SCALE GENOMIC DNA]</scope>
    <source>
        <strain evidence="4">F 1598</strain>
    </source>
</reference>
<dbReference type="HOGENOM" id="CLU_409714_0_0_1"/>
<evidence type="ECO:0000256" key="2">
    <source>
        <dbReference type="SAM" id="MobiDB-lite"/>
    </source>
</evidence>
<feature type="region of interest" description="Disordered" evidence="2">
    <location>
        <begin position="20"/>
        <end position="69"/>
    </location>
</feature>
<dbReference type="InterPro" id="IPR002869">
    <property type="entry name" value="Pyrv_flavodox_OxRed_cen"/>
</dbReference>
<evidence type="ECO:0000313" key="4">
    <source>
        <dbReference type="Proteomes" id="UP000054166"/>
    </source>
</evidence>